<dbReference type="Proteomes" id="UP000095751">
    <property type="component" value="Unassembled WGS sequence"/>
</dbReference>
<organism evidence="2 3">
    <name type="scientific">Fragilariopsis cylindrus CCMP1102</name>
    <dbReference type="NCBI Taxonomy" id="635003"/>
    <lineage>
        <taxon>Eukaryota</taxon>
        <taxon>Sar</taxon>
        <taxon>Stramenopiles</taxon>
        <taxon>Ochrophyta</taxon>
        <taxon>Bacillariophyta</taxon>
        <taxon>Bacillariophyceae</taxon>
        <taxon>Bacillariophycidae</taxon>
        <taxon>Bacillariales</taxon>
        <taxon>Bacillariaceae</taxon>
        <taxon>Fragilariopsis</taxon>
    </lineage>
</organism>
<dbReference type="EMBL" id="KV784357">
    <property type="protein sequence ID" value="OEU17399.1"/>
    <property type="molecule type" value="Genomic_DNA"/>
</dbReference>
<dbReference type="SUPFAM" id="SSF48613">
    <property type="entry name" value="Heme oxygenase-like"/>
    <property type="match status" value="1"/>
</dbReference>
<sequence length="259" mass="28133">MTTPNKAVDSGIATTRGISFYLEILDRLRNEGFNLETNEKLAIHPYLIAAKEGTLSLAQRRAFVGEQYSVQYSDACSFAKLAGHENFRPKSLSVASVPSAPTTIITNEGSSEKSSNDENNEIQPDLFQFLLGGEVYASKLLLDHAKSVGFEDEDEGDLRRYTVTAKAQAYPSYWARIALAGNRGAGAAACAVNFPAWGKMCADLSDALQNQPEYGYSAMGDDKASTSLAFIGRNGSDRHDGRKCFLRGCGHRSSIIARI</sequence>
<dbReference type="Gene3D" id="1.20.910.10">
    <property type="entry name" value="Heme oxygenase-like"/>
    <property type="match status" value="1"/>
</dbReference>
<dbReference type="KEGG" id="fcy:FRACYDRAFT_237817"/>
<dbReference type="OrthoDB" id="5965093at2759"/>
<reference evidence="2 3" key="1">
    <citation type="submission" date="2016-09" db="EMBL/GenBank/DDBJ databases">
        <title>Extensive genetic diversity and differential bi-allelic expression allows diatom success in the polar Southern Ocean.</title>
        <authorList>
            <consortium name="DOE Joint Genome Institute"/>
            <person name="Mock T."/>
            <person name="Otillar R.P."/>
            <person name="Strauss J."/>
            <person name="Dupont C."/>
            <person name="Frickenhaus S."/>
            <person name="Maumus F."/>
            <person name="Mcmullan M."/>
            <person name="Sanges R."/>
            <person name="Schmutz J."/>
            <person name="Toseland A."/>
            <person name="Valas R."/>
            <person name="Veluchamy A."/>
            <person name="Ward B.J."/>
            <person name="Allen A."/>
            <person name="Barry K."/>
            <person name="Falciatore A."/>
            <person name="Ferrante M."/>
            <person name="Fortunato A.E."/>
            <person name="Gloeckner G."/>
            <person name="Gruber A."/>
            <person name="Hipkin R."/>
            <person name="Janech M."/>
            <person name="Kroth P."/>
            <person name="Leese F."/>
            <person name="Lindquist E."/>
            <person name="Lyon B.R."/>
            <person name="Martin J."/>
            <person name="Mayer C."/>
            <person name="Parker M."/>
            <person name="Quesneville H."/>
            <person name="Raymond J."/>
            <person name="Uhlig C."/>
            <person name="Valentin K.U."/>
            <person name="Worden A.Z."/>
            <person name="Armbrust E.V."/>
            <person name="Bowler C."/>
            <person name="Green B."/>
            <person name="Moulton V."/>
            <person name="Van Oosterhout C."/>
            <person name="Grigoriev I."/>
        </authorList>
    </citation>
    <scope>NUCLEOTIDE SEQUENCE [LARGE SCALE GENOMIC DNA]</scope>
    <source>
        <strain evidence="2 3">CCMP1102</strain>
    </source>
</reference>
<evidence type="ECO:0000259" key="1">
    <source>
        <dbReference type="Pfam" id="PF03070"/>
    </source>
</evidence>
<protein>
    <recommendedName>
        <fullName evidence="1">Thiaminase-2/PQQC domain-containing protein</fullName>
    </recommendedName>
</protein>
<accession>A0A1E7FGU9</accession>
<keyword evidence="3" id="KW-1185">Reference proteome</keyword>
<feature type="domain" description="Thiaminase-2/PQQC" evidence="1">
    <location>
        <begin position="40"/>
        <end position="223"/>
    </location>
</feature>
<dbReference type="AlphaFoldDB" id="A0A1E7FGU9"/>
<evidence type="ECO:0000313" key="2">
    <source>
        <dbReference type="EMBL" id="OEU17399.1"/>
    </source>
</evidence>
<dbReference type="GO" id="GO:0006772">
    <property type="term" value="P:thiamine metabolic process"/>
    <property type="evidence" value="ECO:0007669"/>
    <property type="project" value="UniProtKB-ARBA"/>
</dbReference>
<gene>
    <name evidence="2" type="ORF">FRACYDRAFT_237817</name>
</gene>
<dbReference type="InterPro" id="IPR004305">
    <property type="entry name" value="Thiaminase-2/PQQC"/>
</dbReference>
<name>A0A1E7FGU9_9STRA</name>
<evidence type="ECO:0000313" key="3">
    <source>
        <dbReference type="Proteomes" id="UP000095751"/>
    </source>
</evidence>
<dbReference type="InterPro" id="IPR016084">
    <property type="entry name" value="Haem_Oase-like_multi-hlx"/>
</dbReference>
<dbReference type="InParanoid" id="A0A1E7FGU9"/>
<proteinExistence type="predicted"/>
<dbReference type="Pfam" id="PF03070">
    <property type="entry name" value="TENA_THI-4"/>
    <property type="match status" value="1"/>
</dbReference>